<feature type="region of interest" description="Disordered" evidence="1">
    <location>
        <begin position="159"/>
        <end position="180"/>
    </location>
</feature>
<accession>A0A0G4F2U3</accession>
<evidence type="ECO:0000313" key="2">
    <source>
        <dbReference type="EMBL" id="CEM05931.1"/>
    </source>
</evidence>
<dbReference type="AlphaFoldDB" id="A0A0G4F2U3"/>
<proteinExistence type="predicted"/>
<dbReference type="VEuPathDB" id="CryptoDB:Cvel_14781"/>
<organism evidence="2">
    <name type="scientific">Chromera velia CCMP2878</name>
    <dbReference type="NCBI Taxonomy" id="1169474"/>
    <lineage>
        <taxon>Eukaryota</taxon>
        <taxon>Sar</taxon>
        <taxon>Alveolata</taxon>
        <taxon>Colpodellida</taxon>
        <taxon>Chromeraceae</taxon>
        <taxon>Chromera</taxon>
    </lineage>
</organism>
<dbReference type="EMBL" id="CDMZ01000071">
    <property type="protein sequence ID" value="CEM05931.1"/>
    <property type="molecule type" value="Genomic_DNA"/>
</dbReference>
<sequence length="180" mass="19639">MRNFYWRKAGCAHGDCVPGGGMELIEQCLTQNQDEQLEEVLLPCAKTYTSSASSALGPVALQDVAAKKDLARLPERLAEREGGGRFEKMAEEVYLAMTVTEEEWERMRWGGEMIPTEGSSTSNFWASLQTFCFGSCLCRDSDAQGKAEDEETQFRTVVGGPESRGLSAFQSVGGGSTVTD</sequence>
<evidence type="ECO:0000256" key="1">
    <source>
        <dbReference type="SAM" id="MobiDB-lite"/>
    </source>
</evidence>
<name>A0A0G4F2U3_9ALVE</name>
<protein>
    <submittedName>
        <fullName evidence="2">Uncharacterized protein</fullName>
    </submittedName>
</protein>
<reference evidence="2" key="1">
    <citation type="submission" date="2014-11" db="EMBL/GenBank/DDBJ databases">
        <authorList>
            <person name="Otto D Thomas"/>
            <person name="Naeem Raeece"/>
        </authorList>
    </citation>
    <scope>NUCLEOTIDE SEQUENCE</scope>
</reference>
<gene>
    <name evidence="2" type="ORF">Cvel_14781</name>
</gene>